<evidence type="ECO:0000313" key="2">
    <source>
        <dbReference type="Proteomes" id="UP000053424"/>
    </source>
</evidence>
<reference evidence="2" key="2">
    <citation type="submission" date="2015-01" db="EMBL/GenBank/DDBJ databases">
        <title>Evolutionary Origins and Diversification of the Mycorrhizal Mutualists.</title>
        <authorList>
            <consortium name="DOE Joint Genome Institute"/>
            <consortium name="Mycorrhizal Genomics Consortium"/>
            <person name="Kohler A."/>
            <person name="Kuo A."/>
            <person name="Nagy L.G."/>
            <person name="Floudas D."/>
            <person name="Copeland A."/>
            <person name="Barry K.W."/>
            <person name="Cichocki N."/>
            <person name="Veneault-Fourrey C."/>
            <person name="LaButti K."/>
            <person name="Lindquist E.A."/>
            <person name="Lipzen A."/>
            <person name="Lundell T."/>
            <person name="Morin E."/>
            <person name="Murat C."/>
            <person name="Riley R."/>
            <person name="Ohm R."/>
            <person name="Sun H."/>
            <person name="Tunlid A."/>
            <person name="Henrissat B."/>
            <person name="Grigoriev I.V."/>
            <person name="Hibbett D.S."/>
            <person name="Martin F."/>
        </authorList>
    </citation>
    <scope>NUCLEOTIDE SEQUENCE [LARGE SCALE GENOMIC DNA]</scope>
    <source>
        <strain evidence="2">h7</strain>
    </source>
</reference>
<reference evidence="1 2" key="1">
    <citation type="submission" date="2014-04" db="EMBL/GenBank/DDBJ databases">
        <authorList>
            <consortium name="DOE Joint Genome Institute"/>
            <person name="Kuo A."/>
            <person name="Gay G."/>
            <person name="Dore J."/>
            <person name="Kohler A."/>
            <person name="Nagy L.G."/>
            <person name="Floudas D."/>
            <person name="Copeland A."/>
            <person name="Barry K.W."/>
            <person name="Cichocki N."/>
            <person name="Veneault-Fourrey C."/>
            <person name="LaButti K."/>
            <person name="Lindquist E.A."/>
            <person name="Lipzen A."/>
            <person name="Lundell T."/>
            <person name="Morin E."/>
            <person name="Murat C."/>
            <person name="Sun H."/>
            <person name="Tunlid A."/>
            <person name="Henrissat B."/>
            <person name="Grigoriev I.V."/>
            <person name="Hibbett D.S."/>
            <person name="Martin F."/>
            <person name="Nordberg H.P."/>
            <person name="Cantor M.N."/>
            <person name="Hua S.X."/>
        </authorList>
    </citation>
    <scope>NUCLEOTIDE SEQUENCE [LARGE SCALE GENOMIC DNA]</scope>
    <source>
        <strain evidence="2">h7</strain>
    </source>
</reference>
<keyword evidence="2" id="KW-1185">Reference proteome</keyword>
<dbReference type="Proteomes" id="UP000053424">
    <property type="component" value="Unassembled WGS sequence"/>
</dbReference>
<evidence type="ECO:0000313" key="1">
    <source>
        <dbReference type="EMBL" id="KIM48674.1"/>
    </source>
</evidence>
<dbReference type="HOGENOM" id="CLU_2961007_0_0_1"/>
<sequence length="59" mass="6723">MIRPLPKRVRVNVHAAGYGELRFHIRTHSSGLVRATKRLTSHHDQKPVTLGSNWILISL</sequence>
<proteinExistence type="predicted"/>
<protein>
    <submittedName>
        <fullName evidence="1">Uncharacterized protein</fullName>
    </submittedName>
</protein>
<accession>A0A0C3CX05</accession>
<dbReference type="AlphaFoldDB" id="A0A0C3CX05"/>
<dbReference type="EMBL" id="KN831768">
    <property type="protein sequence ID" value="KIM48674.1"/>
    <property type="molecule type" value="Genomic_DNA"/>
</dbReference>
<organism evidence="1 2">
    <name type="scientific">Hebeloma cylindrosporum</name>
    <dbReference type="NCBI Taxonomy" id="76867"/>
    <lineage>
        <taxon>Eukaryota</taxon>
        <taxon>Fungi</taxon>
        <taxon>Dikarya</taxon>
        <taxon>Basidiomycota</taxon>
        <taxon>Agaricomycotina</taxon>
        <taxon>Agaricomycetes</taxon>
        <taxon>Agaricomycetidae</taxon>
        <taxon>Agaricales</taxon>
        <taxon>Agaricineae</taxon>
        <taxon>Hymenogastraceae</taxon>
        <taxon>Hebeloma</taxon>
    </lineage>
</organism>
<gene>
    <name evidence="1" type="ORF">M413DRAFT_437857</name>
</gene>
<name>A0A0C3CX05_HEBCY</name>